<keyword evidence="1" id="KW-1133">Transmembrane helix</keyword>
<reference evidence="2" key="1">
    <citation type="journal article" date="2015" name="Nature">
        <title>Complex archaea that bridge the gap between prokaryotes and eukaryotes.</title>
        <authorList>
            <person name="Spang A."/>
            <person name="Saw J.H."/>
            <person name="Jorgensen S.L."/>
            <person name="Zaremba-Niedzwiedzka K."/>
            <person name="Martijn J."/>
            <person name="Lind A.E."/>
            <person name="van Eijk R."/>
            <person name="Schleper C."/>
            <person name="Guy L."/>
            <person name="Ettema T.J."/>
        </authorList>
    </citation>
    <scope>NUCLEOTIDE SEQUENCE</scope>
</reference>
<sequence length="52" mass="5549">MFSIITLPSGFVDDISTNASDLVTDLSPYITLIIGVLLAVLVISFIIHAIKS</sequence>
<keyword evidence="1" id="KW-0472">Membrane</keyword>
<evidence type="ECO:0000256" key="1">
    <source>
        <dbReference type="SAM" id="Phobius"/>
    </source>
</evidence>
<dbReference type="AlphaFoldDB" id="A0A0F9K678"/>
<feature type="transmembrane region" description="Helical" evidence="1">
    <location>
        <begin position="29"/>
        <end position="50"/>
    </location>
</feature>
<evidence type="ECO:0000313" key="2">
    <source>
        <dbReference type="EMBL" id="KKM77503.1"/>
    </source>
</evidence>
<gene>
    <name evidence="2" type="ORF">LCGC14_1369330</name>
</gene>
<accession>A0A0F9K678</accession>
<name>A0A0F9K678_9ZZZZ</name>
<protein>
    <submittedName>
        <fullName evidence="2">Uncharacterized protein</fullName>
    </submittedName>
</protein>
<proteinExistence type="predicted"/>
<comment type="caution">
    <text evidence="2">The sequence shown here is derived from an EMBL/GenBank/DDBJ whole genome shotgun (WGS) entry which is preliminary data.</text>
</comment>
<organism evidence="2">
    <name type="scientific">marine sediment metagenome</name>
    <dbReference type="NCBI Taxonomy" id="412755"/>
    <lineage>
        <taxon>unclassified sequences</taxon>
        <taxon>metagenomes</taxon>
        <taxon>ecological metagenomes</taxon>
    </lineage>
</organism>
<keyword evidence="1" id="KW-0812">Transmembrane</keyword>
<dbReference type="EMBL" id="LAZR01008633">
    <property type="protein sequence ID" value="KKM77503.1"/>
    <property type="molecule type" value="Genomic_DNA"/>
</dbReference>